<organism evidence="1 2">
    <name type="scientific">Blastococcus aurantiacus</name>
    <dbReference type="NCBI Taxonomy" id="1550231"/>
    <lineage>
        <taxon>Bacteria</taxon>
        <taxon>Bacillati</taxon>
        <taxon>Actinomycetota</taxon>
        <taxon>Actinomycetes</taxon>
        <taxon>Geodermatophilales</taxon>
        <taxon>Geodermatophilaceae</taxon>
        <taxon>Blastococcus</taxon>
    </lineage>
</organism>
<dbReference type="EMBL" id="FNBT01000010">
    <property type="protein sequence ID" value="SDG03752.1"/>
    <property type="molecule type" value="Genomic_DNA"/>
</dbReference>
<keyword evidence="2" id="KW-1185">Reference proteome</keyword>
<proteinExistence type="predicted"/>
<evidence type="ECO:0000313" key="1">
    <source>
        <dbReference type="EMBL" id="SDG03752.1"/>
    </source>
</evidence>
<name>A0A1G7QYZ3_9ACTN</name>
<dbReference type="Proteomes" id="UP000199406">
    <property type="component" value="Unassembled WGS sequence"/>
</dbReference>
<dbReference type="RefSeq" id="WP_091770977.1">
    <property type="nucleotide sequence ID" value="NZ_FNBT01000010.1"/>
</dbReference>
<evidence type="ECO:0000313" key="2">
    <source>
        <dbReference type="Proteomes" id="UP000199406"/>
    </source>
</evidence>
<protein>
    <submittedName>
        <fullName evidence="1">Uncharacterized protein</fullName>
    </submittedName>
</protein>
<accession>A0A1G7QYZ3</accession>
<reference evidence="2" key="1">
    <citation type="submission" date="2016-10" db="EMBL/GenBank/DDBJ databases">
        <authorList>
            <person name="Varghese N."/>
            <person name="Submissions S."/>
        </authorList>
    </citation>
    <scope>NUCLEOTIDE SEQUENCE [LARGE SCALE GENOMIC DNA]</scope>
    <source>
        <strain evidence="2">DSM 44268</strain>
    </source>
</reference>
<dbReference type="AlphaFoldDB" id="A0A1G7QYZ3"/>
<gene>
    <name evidence="1" type="ORF">SAMN05660662_0085</name>
</gene>
<sequence length="81" mass="8907">MRTYRLLIGGGTVLDTFRAADLQPALRVAHLLADAHAAHGWHDLRSQERYQLQVDHGSGWAAVTAWRPGTAGVPRPRTPVD</sequence>